<dbReference type="Proteomes" id="UP000321621">
    <property type="component" value="Unassembled WGS sequence"/>
</dbReference>
<dbReference type="Pfam" id="PF00488">
    <property type="entry name" value="MutS_V"/>
    <property type="match status" value="1"/>
</dbReference>
<feature type="transmembrane region" description="Helical" evidence="5">
    <location>
        <begin position="208"/>
        <end position="229"/>
    </location>
</feature>
<feature type="transmembrane region" description="Helical" evidence="5">
    <location>
        <begin position="235"/>
        <end position="253"/>
    </location>
</feature>
<reference evidence="7 9" key="1">
    <citation type="submission" date="2018-08" db="EMBL/GenBank/DDBJ databases">
        <title>Proposal of Muricauda 72 sp.nov. and Muricauda NH166 sp.nov., isolated from seawater.</title>
        <authorList>
            <person name="Cheng H."/>
            <person name="Wu Y.-H."/>
            <person name="Guo L.-L."/>
            <person name="Xu X.-W."/>
        </authorList>
    </citation>
    <scope>NUCLEOTIDE SEQUENCE [LARGE SCALE GENOMIC DNA]</scope>
    <source>
        <strain evidence="7 9">72</strain>
    </source>
</reference>
<dbReference type="InterPro" id="IPR027417">
    <property type="entry name" value="P-loop_NTPase"/>
</dbReference>
<dbReference type="AlphaFoldDB" id="A0A3A1NI74"/>
<keyword evidence="2" id="KW-0067">ATP-binding</keyword>
<evidence type="ECO:0000313" key="9">
    <source>
        <dbReference type="Proteomes" id="UP000266691"/>
    </source>
</evidence>
<keyword evidence="4" id="KW-0175">Coiled coil</keyword>
<keyword evidence="5" id="KW-0812">Transmembrane</keyword>
<evidence type="ECO:0000256" key="4">
    <source>
        <dbReference type="SAM" id="Coils"/>
    </source>
</evidence>
<accession>A0A3A1NI74</accession>
<dbReference type="SMART" id="SM00534">
    <property type="entry name" value="MUTSac"/>
    <property type="match status" value="1"/>
</dbReference>
<dbReference type="EMBL" id="VNWK01000033">
    <property type="protein sequence ID" value="TXJ92308.1"/>
    <property type="molecule type" value="Genomic_DNA"/>
</dbReference>
<protein>
    <submittedName>
        <fullName evidence="7">DNA mismatch repair protein MutS</fullName>
    </submittedName>
</protein>
<dbReference type="Gene3D" id="3.40.50.300">
    <property type="entry name" value="P-loop containing nucleotide triphosphate hydrolases"/>
    <property type="match status" value="1"/>
</dbReference>
<keyword evidence="5" id="KW-0472">Membrane</keyword>
<dbReference type="OrthoDB" id="9802448at2"/>
<organism evidence="7 9">
    <name type="scientific">Flagellimonas pelagia</name>
    <dbReference type="NCBI Taxonomy" id="2306998"/>
    <lineage>
        <taxon>Bacteria</taxon>
        <taxon>Pseudomonadati</taxon>
        <taxon>Bacteroidota</taxon>
        <taxon>Flavobacteriia</taxon>
        <taxon>Flavobacteriales</taxon>
        <taxon>Flavobacteriaceae</taxon>
        <taxon>Flagellimonas</taxon>
    </lineage>
</organism>
<evidence type="ECO:0000313" key="7">
    <source>
        <dbReference type="EMBL" id="RIV43106.1"/>
    </source>
</evidence>
<dbReference type="EMBL" id="QXFI01000033">
    <property type="protein sequence ID" value="RIV43106.1"/>
    <property type="molecule type" value="Genomic_DNA"/>
</dbReference>
<dbReference type="GO" id="GO:0030983">
    <property type="term" value="F:mismatched DNA binding"/>
    <property type="evidence" value="ECO:0007669"/>
    <property type="project" value="InterPro"/>
</dbReference>
<feature type="domain" description="DNA mismatch repair proteins mutS family" evidence="6">
    <location>
        <begin position="414"/>
        <end position="586"/>
    </location>
</feature>
<comment type="caution">
    <text evidence="7">The sequence shown here is derived from an EMBL/GenBank/DDBJ whole genome shotgun (WGS) entry which is preliminary data.</text>
</comment>
<evidence type="ECO:0000259" key="6">
    <source>
        <dbReference type="SMART" id="SM00534"/>
    </source>
</evidence>
<dbReference type="InterPro" id="IPR045076">
    <property type="entry name" value="MutS"/>
</dbReference>
<dbReference type="PANTHER" id="PTHR11361:SF99">
    <property type="entry name" value="DNA MISMATCH REPAIR PROTEIN"/>
    <property type="match status" value="1"/>
</dbReference>
<keyword evidence="5" id="KW-1133">Transmembrane helix</keyword>
<gene>
    <name evidence="7" type="ORF">D2V05_16015</name>
    <name evidence="8" type="ORF">FQ017_15875</name>
</gene>
<dbReference type="RefSeq" id="WP_119648567.1">
    <property type="nucleotide sequence ID" value="NZ_QXFI01000033.1"/>
</dbReference>
<feature type="transmembrane region" description="Helical" evidence="5">
    <location>
        <begin position="319"/>
        <end position="338"/>
    </location>
</feature>
<dbReference type="GO" id="GO:0140664">
    <property type="term" value="F:ATP-dependent DNA damage sensor activity"/>
    <property type="evidence" value="ECO:0007669"/>
    <property type="project" value="InterPro"/>
</dbReference>
<dbReference type="GO" id="GO:0006298">
    <property type="term" value="P:mismatch repair"/>
    <property type="evidence" value="ECO:0007669"/>
    <property type="project" value="InterPro"/>
</dbReference>
<feature type="transmembrane region" description="Helical" evidence="5">
    <location>
        <begin position="26"/>
        <end position="46"/>
    </location>
</feature>
<evidence type="ECO:0000313" key="10">
    <source>
        <dbReference type="Proteomes" id="UP000321621"/>
    </source>
</evidence>
<proteinExistence type="predicted"/>
<reference evidence="8 10" key="2">
    <citation type="submission" date="2019-07" db="EMBL/GenBank/DDBJ databases">
        <title>Draft genome of two Muricauda strains isolated from deep sea.</title>
        <authorList>
            <person name="Sun C."/>
        </authorList>
    </citation>
    <scope>NUCLEOTIDE SEQUENCE [LARGE SCALE GENOMIC DNA]</scope>
    <source>
        <strain evidence="8 10">72</strain>
    </source>
</reference>
<keyword evidence="10" id="KW-1185">Reference proteome</keyword>
<name>A0A3A1NI74_9FLAO</name>
<feature type="transmembrane region" description="Helical" evidence="5">
    <location>
        <begin position="52"/>
        <end position="68"/>
    </location>
</feature>
<evidence type="ECO:0000256" key="5">
    <source>
        <dbReference type="SAM" id="Phobius"/>
    </source>
</evidence>
<dbReference type="GO" id="GO:0005524">
    <property type="term" value="F:ATP binding"/>
    <property type="evidence" value="ECO:0007669"/>
    <property type="project" value="UniProtKB-KW"/>
</dbReference>
<keyword evidence="3" id="KW-0238">DNA-binding</keyword>
<evidence type="ECO:0000256" key="1">
    <source>
        <dbReference type="ARBA" id="ARBA00022741"/>
    </source>
</evidence>
<evidence type="ECO:0000256" key="3">
    <source>
        <dbReference type="ARBA" id="ARBA00023125"/>
    </source>
</evidence>
<feature type="coiled-coil region" evidence="4">
    <location>
        <begin position="259"/>
        <end position="292"/>
    </location>
</feature>
<evidence type="ECO:0000256" key="2">
    <source>
        <dbReference type="ARBA" id="ARBA00022840"/>
    </source>
</evidence>
<dbReference type="SUPFAM" id="SSF52540">
    <property type="entry name" value="P-loop containing nucleoside triphosphate hydrolases"/>
    <property type="match status" value="1"/>
</dbReference>
<evidence type="ECO:0000313" key="8">
    <source>
        <dbReference type="EMBL" id="TXJ92308.1"/>
    </source>
</evidence>
<dbReference type="Proteomes" id="UP000266691">
    <property type="component" value="Unassembled WGS sequence"/>
</dbReference>
<dbReference type="GO" id="GO:0005829">
    <property type="term" value="C:cytosol"/>
    <property type="evidence" value="ECO:0007669"/>
    <property type="project" value="TreeGrafter"/>
</dbReference>
<dbReference type="PANTHER" id="PTHR11361">
    <property type="entry name" value="DNA MISMATCH REPAIR PROTEIN MUTS FAMILY MEMBER"/>
    <property type="match status" value="1"/>
</dbReference>
<sequence length="589" mass="66951">MDGITIFYTQQRDKHNEELKRLKKQLALLASLRLLVFVITGLAMYFLWTTSLVYWIFPLGLAGFLYLVSRYSDLKWQKGYVERLIAINNTELEVAARRFHHLPDGKEFLVPEHPYAQDLDLFGRGSFYQYANRTALKQGSQVFAGLLLDGYPKDITKKQEAIQELAQLPEWRQRFSALAGGTHPEVPHHVVSKWLKEHVAFVPKWIKYVAPAFALGSIGLVIAALSGWIPEVVVLYWYVVGVGIVGRYGKNILRFSSDVSKAQDTIEQYQKLISELEQKEFASELLRNLQQKLILDGEKTSKILKKFTRHMAMLDQQNNLLIMMFGQGLALWSLYFAYQVENWIGTYGKQVEGWFEAIAYFDAYNSLGNYAFNHLDHTYPQITDGPMTLQAKAVGHPLVDPKKNVLNDFSLDEGRFSIVTGANMAGKSTFLRAVALQIVMANMGLPVKGKEVQYQPIRLLTSMRSSDSLADETSYFYAELKRLKYIVDELEKGNCFVVLDEILKGTNSVDKAEGSKKFVEKLVRSGATGLVATHDLSLCTLANELPQVENHYFDAQIVNGELYFDYRFKEGICQNMNASFLLKKMGIVD</sequence>
<dbReference type="InterPro" id="IPR000432">
    <property type="entry name" value="DNA_mismatch_repair_MutS_C"/>
</dbReference>
<feature type="coiled-coil region" evidence="4">
    <location>
        <begin position="5"/>
        <end position="32"/>
    </location>
</feature>
<keyword evidence="1" id="KW-0547">Nucleotide-binding</keyword>